<feature type="transmembrane region" description="Helical" evidence="8">
    <location>
        <begin position="643"/>
        <end position="662"/>
    </location>
</feature>
<dbReference type="Proteomes" id="UP000572817">
    <property type="component" value="Unassembled WGS sequence"/>
</dbReference>
<evidence type="ECO:0000256" key="7">
    <source>
        <dbReference type="SAM" id="MobiDB-lite"/>
    </source>
</evidence>
<dbReference type="GO" id="GO:0009272">
    <property type="term" value="P:fungal-type cell wall biogenesis"/>
    <property type="evidence" value="ECO:0007669"/>
    <property type="project" value="TreeGrafter"/>
</dbReference>
<dbReference type="Pfam" id="PF14558">
    <property type="entry name" value="TRP_N"/>
    <property type="match status" value="1"/>
</dbReference>
<feature type="transmembrane region" description="Helical" evidence="8">
    <location>
        <begin position="612"/>
        <end position="631"/>
    </location>
</feature>
<keyword evidence="4 9" id="KW-0732">Signal</keyword>
<feature type="transmembrane region" description="Helical" evidence="8">
    <location>
        <begin position="193"/>
        <end position="215"/>
    </location>
</feature>
<feature type="transmembrane region" description="Helical" evidence="8">
    <location>
        <begin position="227"/>
        <end position="245"/>
    </location>
</feature>
<protein>
    <recommendedName>
        <fullName evidence="10">ML-like domain-containing protein</fullName>
    </recommendedName>
</protein>
<organism evidence="11 12">
    <name type="scientific">Botryosphaeria dothidea</name>
    <dbReference type="NCBI Taxonomy" id="55169"/>
    <lineage>
        <taxon>Eukaryota</taxon>
        <taxon>Fungi</taxon>
        <taxon>Dikarya</taxon>
        <taxon>Ascomycota</taxon>
        <taxon>Pezizomycotina</taxon>
        <taxon>Dothideomycetes</taxon>
        <taxon>Dothideomycetes incertae sedis</taxon>
        <taxon>Botryosphaeriales</taxon>
        <taxon>Botryosphaeriaceae</taxon>
        <taxon>Botryosphaeria</taxon>
    </lineage>
</organism>
<evidence type="ECO:0000256" key="9">
    <source>
        <dbReference type="SAM" id="SignalP"/>
    </source>
</evidence>
<evidence type="ECO:0000256" key="5">
    <source>
        <dbReference type="ARBA" id="ARBA00022989"/>
    </source>
</evidence>
<dbReference type="PANTHER" id="PTHR31145">
    <property type="entry name" value="INTEGRAL MEMBRANE PROTEIN (AFU_ORTHOLOGUE AFUA_7G01610)"/>
    <property type="match status" value="1"/>
</dbReference>
<dbReference type="EMBL" id="WWBZ02000051">
    <property type="protein sequence ID" value="KAF4304613.1"/>
    <property type="molecule type" value="Genomic_DNA"/>
</dbReference>
<accession>A0A8H4IR03</accession>
<evidence type="ECO:0000259" key="10">
    <source>
        <dbReference type="SMART" id="SM01320"/>
    </source>
</evidence>
<sequence length="952" mass="106058">MEMRSPWLALLALLSLFQLALAQTEIDGVTYVTANIDGENVLVKDTRQPSLYTGDFGDCMGDSSINVTRFDAAFYKDNMTVLFHLAGDTSIVSEGLMMYIAVYAYGESQFELIFNPCNANIDSLCPVQSNVSIEANGVIPVGQSDVQNIPSLAYTIPDFEGQAILRIFANSTQQMIGCYSAVITNGATFSHPYAVGSILGIFTFIALVASFATAIYGTDVPAMRKHYAHSISIFVVFAVFQHIFFTGALSMNWPSVLVAFWSNYAWAGGMIHTEAMQNSINDFIGSNKGNTSAVGAASAGSDNSNLGGGYDISLIYRRAVKKTVKKAAMHLWRKDIHDHYSPRLERVLAKRELANSSEGYSWYGNPVRPGLPLPGNYSGFAGTLAQEDIPASNAFMTGFLWFLILLVIIAASVVAFKWLVEGLARVKVIKQERLTYFRSHWLGFTALAVLRMLFIGFFAMIFLTLFQFTYEGATGVMAIAAIVFVIFLCGMFGVAAYACYYRVRVGDYVSEPDRINLERRRVLGCIPWYRFSRASSQRDDEEKIYAGSLPFWRVTHKSPDTQKSVHEDEQYTKKFGWLASRFRRTRWWFFACWLFYEFVRACFLAGASGHAMVQVFGLLVVEFLAFVAIIVMRPFESQRLNAIMVYLLGFSKVATVALSAAFDVRFNIARIPTTVIGIVIIVIQGVLTIILMIAILVGAASSWMSVKRHRETEQFRPRNWRNWRERYFAHMDKAMRDLPPEPPAPVIPPPEPEEPKEPYFNVSSVRRVAKIEDEDQEFQADIGTDPRGSEMALNGHGRASEEMTPTPAGRKRAPSIMSQMSYTSLPRTARVHRASWSSRDFLDMGYEPETTPPVPTASPAGHSRANSLGHSRINGHSHSRANSLGRPRATSLGRAKSTDRISRMGTPTGIPQLPQLNTQISEQGEEGEYFQTPDAITPVKQHDYPVGRNSTS</sequence>
<dbReference type="OrthoDB" id="5377623at2759"/>
<proteinExistence type="inferred from homology"/>
<name>A0A8H4IR03_9PEZI</name>
<keyword evidence="5 8" id="KW-1133">Transmembrane helix</keyword>
<comment type="subcellular location">
    <subcellularLocation>
        <location evidence="1">Membrane</location>
        <topology evidence="1">Multi-pass membrane protein</topology>
    </subcellularLocation>
</comment>
<dbReference type="GO" id="GO:0016020">
    <property type="term" value="C:membrane"/>
    <property type="evidence" value="ECO:0007669"/>
    <property type="project" value="UniProtKB-SubCell"/>
</dbReference>
<feature type="transmembrane region" description="Helical" evidence="8">
    <location>
        <begin position="674"/>
        <end position="700"/>
    </location>
</feature>
<reference evidence="11" key="1">
    <citation type="submission" date="2020-04" db="EMBL/GenBank/DDBJ databases">
        <title>Genome Assembly and Annotation of Botryosphaeria dothidea sdau 11-99, a Latent Pathogen of Apple Fruit Ring Rot in China.</title>
        <authorList>
            <person name="Yu C."/>
            <person name="Diao Y."/>
            <person name="Lu Q."/>
            <person name="Zhao J."/>
            <person name="Cui S."/>
            <person name="Peng C."/>
            <person name="He B."/>
            <person name="Liu H."/>
        </authorList>
    </citation>
    <scope>NUCLEOTIDE SEQUENCE [LARGE SCALE GENOMIC DNA]</scope>
    <source>
        <strain evidence="11">Sdau11-99</strain>
    </source>
</reference>
<feature type="domain" description="ML-like" evidence="10">
    <location>
        <begin position="49"/>
        <end position="190"/>
    </location>
</feature>
<comment type="similarity">
    <text evidence="2">Belongs to the transient receptor potential (TRP) ion channel family.</text>
</comment>
<dbReference type="GO" id="GO:0055085">
    <property type="term" value="P:transmembrane transport"/>
    <property type="evidence" value="ECO:0007669"/>
    <property type="project" value="TreeGrafter"/>
</dbReference>
<keyword evidence="3 8" id="KW-0812">Transmembrane</keyword>
<evidence type="ECO:0000256" key="6">
    <source>
        <dbReference type="ARBA" id="ARBA00023136"/>
    </source>
</evidence>
<feature type="transmembrane region" description="Helical" evidence="8">
    <location>
        <begin position="587"/>
        <end position="606"/>
    </location>
</feature>
<comment type="caution">
    <text evidence="11">The sequence shown here is derived from an EMBL/GenBank/DDBJ whole genome shotgun (WGS) entry which is preliminary data.</text>
</comment>
<evidence type="ECO:0000256" key="8">
    <source>
        <dbReference type="SAM" id="Phobius"/>
    </source>
</evidence>
<dbReference type="AlphaFoldDB" id="A0A8H4IR03"/>
<feature type="signal peptide" evidence="9">
    <location>
        <begin position="1"/>
        <end position="22"/>
    </location>
</feature>
<keyword evidence="6 8" id="KW-0472">Membrane</keyword>
<gene>
    <name evidence="11" type="ORF">GTA08_BOTSDO07571</name>
</gene>
<feature type="transmembrane region" description="Helical" evidence="8">
    <location>
        <begin position="399"/>
        <end position="420"/>
    </location>
</feature>
<evidence type="ECO:0000313" key="11">
    <source>
        <dbReference type="EMBL" id="KAF4304613.1"/>
    </source>
</evidence>
<evidence type="ECO:0000256" key="3">
    <source>
        <dbReference type="ARBA" id="ARBA00022692"/>
    </source>
</evidence>
<keyword evidence="12" id="KW-1185">Reference proteome</keyword>
<evidence type="ECO:0000256" key="4">
    <source>
        <dbReference type="ARBA" id="ARBA00022729"/>
    </source>
</evidence>
<feature type="transmembrane region" description="Helical" evidence="8">
    <location>
        <begin position="476"/>
        <end position="500"/>
    </location>
</feature>
<dbReference type="SMART" id="SM01320">
    <property type="entry name" value="TRP_N"/>
    <property type="match status" value="1"/>
</dbReference>
<evidence type="ECO:0000256" key="2">
    <source>
        <dbReference type="ARBA" id="ARBA00010642"/>
    </source>
</evidence>
<evidence type="ECO:0000256" key="1">
    <source>
        <dbReference type="ARBA" id="ARBA00004141"/>
    </source>
</evidence>
<dbReference type="InterPro" id="IPR040241">
    <property type="entry name" value="TRP_Flc/Pkd2-like"/>
</dbReference>
<feature type="chain" id="PRO_5034484754" description="ML-like domain-containing protein" evidence="9">
    <location>
        <begin position="23"/>
        <end position="952"/>
    </location>
</feature>
<evidence type="ECO:0000313" key="12">
    <source>
        <dbReference type="Proteomes" id="UP000572817"/>
    </source>
</evidence>
<dbReference type="InterPro" id="IPR010308">
    <property type="entry name" value="TRP_C"/>
</dbReference>
<feature type="transmembrane region" description="Helical" evidence="8">
    <location>
        <begin position="441"/>
        <end position="470"/>
    </location>
</feature>
<dbReference type="PANTHER" id="PTHR31145:SF7">
    <property type="entry name" value="TRP-LIKE ION CHANNEL"/>
    <property type="match status" value="1"/>
</dbReference>
<feature type="region of interest" description="Disordered" evidence="7">
    <location>
        <begin position="794"/>
        <end position="815"/>
    </location>
</feature>
<dbReference type="Pfam" id="PF06011">
    <property type="entry name" value="TRP"/>
    <property type="match status" value="1"/>
</dbReference>
<dbReference type="InterPro" id="IPR032800">
    <property type="entry name" value="TRP_N"/>
</dbReference>
<feature type="region of interest" description="Disordered" evidence="7">
    <location>
        <begin position="843"/>
        <end position="952"/>
    </location>
</feature>